<dbReference type="PROSITE" id="PS51318">
    <property type="entry name" value="TAT"/>
    <property type="match status" value="1"/>
</dbReference>
<protein>
    <recommendedName>
        <fullName evidence="3">Thioredoxin</fullName>
    </recommendedName>
</protein>
<proteinExistence type="predicted"/>
<name>A0A1M5UK91_9EURY</name>
<accession>A0A1M5UK91</accession>
<dbReference type="SUPFAM" id="SSF52833">
    <property type="entry name" value="Thioredoxin-like"/>
    <property type="match status" value="1"/>
</dbReference>
<organism evidence="1 2">
    <name type="scientific">Halobaculum gomorrense</name>
    <dbReference type="NCBI Taxonomy" id="43928"/>
    <lineage>
        <taxon>Archaea</taxon>
        <taxon>Methanobacteriati</taxon>
        <taxon>Methanobacteriota</taxon>
        <taxon>Stenosarchaea group</taxon>
        <taxon>Halobacteria</taxon>
        <taxon>Halobacteriales</taxon>
        <taxon>Haloferacaceae</taxon>
        <taxon>Halobaculum</taxon>
    </lineage>
</organism>
<dbReference type="EMBL" id="FQWV01000011">
    <property type="protein sequence ID" value="SHH63073.1"/>
    <property type="molecule type" value="Genomic_DNA"/>
</dbReference>
<keyword evidence="2" id="KW-1185">Reference proteome</keyword>
<dbReference type="AlphaFoldDB" id="A0A1M5UK91"/>
<dbReference type="InterPro" id="IPR036249">
    <property type="entry name" value="Thioredoxin-like_sf"/>
</dbReference>
<dbReference type="Proteomes" id="UP000184357">
    <property type="component" value="Unassembled WGS sequence"/>
</dbReference>
<dbReference type="InterPro" id="IPR006311">
    <property type="entry name" value="TAT_signal"/>
</dbReference>
<gene>
    <name evidence="1" type="ORF">SAMN05443636_3037</name>
</gene>
<dbReference type="RefSeq" id="WP_073311113.1">
    <property type="nucleotide sequence ID" value="NZ_FQWV01000011.1"/>
</dbReference>
<dbReference type="Gene3D" id="3.40.30.10">
    <property type="entry name" value="Glutaredoxin"/>
    <property type="match status" value="1"/>
</dbReference>
<evidence type="ECO:0000313" key="2">
    <source>
        <dbReference type="Proteomes" id="UP000184357"/>
    </source>
</evidence>
<evidence type="ECO:0008006" key="3">
    <source>
        <dbReference type="Google" id="ProtNLM"/>
    </source>
</evidence>
<sequence>MNDDSPVPSIDRTRRSVLAAIGSGTLAGTAGCLGIFGGDASSAEPQSGWHTEEFTTAAGTETFSHREGTRTPYAGVEQIYAGEGTLVIVYFDYAHEPSIRWWREEFPRLSDLLTDGAFRPTLLMFPILVNEWSMLLPSALFEVRARGTRADAWAFHEALVEAAPAYSFDLLRNLAAEVGVDGDAVVEAARTRRRRNQTLSDRTFGRQSGVDGDELPAFRWGSEPIDAESTAELRAFLEEQR</sequence>
<dbReference type="OrthoDB" id="342028at2157"/>
<dbReference type="STRING" id="43928.SAMN05443636_3037"/>
<evidence type="ECO:0000313" key="1">
    <source>
        <dbReference type="EMBL" id="SHH63073.1"/>
    </source>
</evidence>
<reference evidence="1 2" key="1">
    <citation type="submission" date="2016-11" db="EMBL/GenBank/DDBJ databases">
        <authorList>
            <person name="Jaros S."/>
            <person name="Januszkiewicz K."/>
            <person name="Wedrychowicz H."/>
        </authorList>
    </citation>
    <scope>NUCLEOTIDE SEQUENCE [LARGE SCALE GENOMIC DNA]</scope>
    <source>
        <strain evidence="1 2">DSM 9297</strain>
    </source>
</reference>